<dbReference type="AlphaFoldDB" id="A0AAV7S9L9"/>
<sequence length="54" mass="6059">KRHSHDLTILHLYTKGSSVLGCTGKEQNGDNKRRSSEVSDVRLDQEVLKQCSCT</sequence>
<dbReference type="Proteomes" id="UP001066276">
    <property type="component" value="Chromosome 4_2"/>
</dbReference>
<name>A0AAV7S9L9_PLEWA</name>
<gene>
    <name evidence="1" type="ORF">NDU88_001338</name>
</gene>
<accession>A0AAV7S9L9</accession>
<evidence type="ECO:0000313" key="1">
    <source>
        <dbReference type="EMBL" id="KAJ1160845.1"/>
    </source>
</evidence>
<dbReference type="EMBL" id="JANPWB010000008">
    <property type="protein sequence ID" value="KAJ1160845.1"/>
    <property type="molecule type" value="Genomic_DNA"/>
</dbReference>
<feature type="non-terminal residue" evidence="1">
    <location>
        <position position="54"/>
    </location>
</feature>
<keyword evidence="2" id="KW-1185">Reference proteome</keyword>
<proteinExistence type="predicted"/>
<protein>
    <submittedName>
        <fullName evidence="1">Uncharacterized protein</fullName>
    </submittedName>
</protein>
<organism evidence="1 2">
    <name type="scientific">Pleurodeles waltl</name>
    <name type="common">Iberian ribbed newt</name>
    <dbReference type="NCBI Taxonomy" id="8319"/>
    <lineage>
        <taxon>Eukaryota</taxon>
        <taxon>Metazoa</taxon>
        <taxon>Chordata</taxon>
        <taxon>Craniata</taxon>
        <taxon>Vertebrata</taxon>
        <taxon>Euteleostomi</taxon>
        <taxon>Amphibia</taxon>
        <taxon>Batrachia</taxon>
        <taxon>Caudata</taxon>
        <taxon>Salamandroidea</taxon>
        <taxon>Salamandridae</taxon>
        <taxon>Pleurodelinae</taxon>
        <taxon>Pleurodeles</taxon>
    </lineage>
</organism>
<evidence type="ECO:0000313" key="2">
    <source>
        <dbReference type="Proteomes" id="UP001066276"/>
    </source>
</evidence>
<reference evidence="1" key="1">
    <citation type="journal article" date="2022" name="bioRxiv">
        <title>Sequencing and chromosome-scale assembly of the giantPleurodeles waltlgenome.</title>
        <authorList>
            <person name="Brown T."/>
            <person name="Elewa A."/>
            <person name="Iarovenko S."/>
            <person name="Subramanian E."/>
            <person name="Araus A.J."/>
            <person name="Petzold A."/>
            <person name="Susuki M."/>
            <person name="Suzuki K.-i.T."/>
            <person name="Hayashi T."/>
            <person name="Toyoda A."/>
            <person name="Oliveira C."/>
            <person name="Osipova E."/>
            <person name="Leigh N.D."/>
            <person name="Simon A."/>
            <person name="Yun M.H."/>
        </authorList>
    </citation>
    <scope>NUCLEOTIDE SEQUENCE</scope>
    <source>
        <strain evidence="1">20211129_DDA</strain>
        <tissue evidence="1">Liver</tissue>
    </source>
</reference>
<comment type="caution">
    <text evidence="1">The sequence shown here is derived from an EMBL/GenBank/DDBJ whole genome shotgun (WGS) entry which is preliminary data.</text>
</comment>
<feature type="non-terminal residue" evidence="1">
    <location>
        <position position="1"/>
    </location>
</feature>